<keyword evidence="6" id="KW-0808">Transferase</keyword>
<dbReference type="CDD" id="cd14016">
    <property type="entry name" value="STKc_CK1"/>
    <property type="match status" value="1"/>
</dbReference>
<sequence length="382" mass="44993">MLQFDQEKPIGNLYKITNKLGSGSFGEVFKGVNMETNELVAIKLESQEAQMPQIKHEFQILSAIQGNGIPKVHWFGQWEDKTVMVMELLGYNLEQLFNLVNRRFELKTMLMLIDQMIDIISLLHSRGYLYRDIKPENFLMGINKKYSIIYIIDFGLSKKYKDKKTGEHIPYKENKGLIGTARYVSLNTHLGIGMLIHLNEEQSRRDDMESLGYLWLYCLKGSLPWQGLDVNNREEKYELIKTIKQTISIEDLCHGLPNEFVKYFQHCRQLKFDEEPDYKRFKMLFRDLFFKLDFIWDYQFDWIESLQQEQIQSIMHTKYSKNSLSSLKGGSQILKTDEEDEVQEKIEFKIGGDSQINQKNVKPMLNLDKLISKPNLFESIFK</sequence>
<comment type="similarity">
    <text evidence="6">Belongs to the protein kinase superfamily.</text>
</comment>
<keyword evidence="6" id="KW-0418">Kinase</keyword>
<evidence type="ECO:0000313" key="8">
    <source>
        <dbReference type="EMBL" id="CAK77122.1"/>
    </source>
</evidence>
<organism evidence="8 9">
    <name type="scientific">Paramecium tetraurelia</name>
    <dbReference type="NCBI Taxonomy" id="5888"/>
    <lineage>
        <taxon>Eukaryota</taxon>
        <taxon>Sar</taxon>
        <taxon>Alveolata</taxon>
        <taxon>Ciliophora</taxon>
        <taxon>Intramacronucleata</taxon>
        <taxon>Oligohymenophorea</taxon>
        <taxon>Peniculida</taxon>
        <taxon>Parameciidae</taxon>
        <taxon>Paramecium</taxon>
    </lineage>
</organism>
<keyword evidence="9" id="KW-1185">Reference proteome</keyword>
<dbReference type="GO" id="GO:0005524">
    <property type="term" value="F:ATP binding"/>
    <property type="evidence" value="ECO:0007669"/>
    <property type="project" value="UniProtKB-UniRule"/>
</dbReference>
<dbReference type="PANTHER" id="PTHR11909">
    <property type="entry name" value="CASEIN KINASE-RELATED"/>
    <property type="match status" value="1"/>
</dbReference>
<dbReference type="KEGG" id="ptm:GSPATT00012628001"/>
<dbReference type="GO" id="GO:0005634">
    <property type="term" value="C:nucleus"/>
    <property type="evidence" value="ECO:0000318"/>
    <property type="project" value="GO_Central"/>
</dbReference>
<dbReference type="InterPro" id="IPR050235">
    <property type="entry name" value="CK1_Ser-Thr_kinase"/>
</dbReference>
<dbReference type="STRING" id="5888.A0D255"/>
<proteinExistence type="inferred from homology"/>
<dbReference type="Proteomes" id="UP000000600">
    <property type="component" value="Unassembled WGS sequence"/>
</dbReference>
<dbReference type="eggNOG" id="KOG1164">
    <property type="taxonomic scope" value="Eukaryota"/>
</dbReference>
<protein>
    <recommendedName>
        <fullName evidence="4">Casein kinase I</fullName>
        <ecNumber evidence="1">2.7.11.1</ecNumber>
    </recommendedName>
</protein>
<name>A0D255_PARTE</name>
<reference evidence="8 9" key="1">
    <citation type="journal article" date="2006" name="Nature">
        <title>Global trends of whole-genome duplications revealed by the ciliate Paramecium tetraurelia.</title>
        <authorList>
            <consortium name="Genoscope"/>
            <person name="Aury J.-M."/>
            <person name="Jaillon O."/>
            <person name="Duret L."/>
            <person name="Noel B."/>
            <person name="Jubin C."/>
            <person name="Porcel B.M."/>
            <person name="Segurens B."/>
            <person name="Daubin V."/>
            <person name="Anthouard V."/>
            <person name="Aiach N."/>
            <person name="Arnaiz O."/>
            <person name="Billaut A."/>
            <person name="Beisson J."/>
            <person name="Blanc I."/>
            <person name="Bouhouche K."/>
            <person name="Camara F."/>
            <person name="Duharcourt S."/>
            <person name="Guigo R."/>
            <person name="Gogendeau D."/>
            <person name="Katinka M."/>
            <person name="Keller A.-M."/>
            <person name="Kissmehl R."/>
            <person name="Klotz C."/>
            <person name="Koll F."/>
            <person name="Le Moue A."/>
            <person name="Lepere C."/>
            <person name="Malinsky S."/>
            <person name="Nowacki M."/>
            <person name="Nowak J.K."/>
            <person name="Plattner H."/>
            <person name="Poulain J."/>
            <person name="Ruiz F."/>
            <person name="Serrano V."/>
            <person name="Zagulski M."/>
            <person name="Dessen P."/>
            <person name="Betermier M."/>
            <person name="Weissenbach J."/>
            <person name="Scarpelli C."/>
            <person name="Schachter V."/>
            <person name="Sperling L."/>
            <person name="Meyer E."/>
            <person name="Cohen J."/>
            <person name="Wincker P."/>
        </authorList>
    </citation>
    <scope>NUCLEOTIDE SEQUENCE [LARGE SCALE GENOMIC DNA]</scope>
    <source>
        <strain evidence="8 9">Stock d4-2</strain>
    </source>
</reference>
<dbReference type="AlphaFoldDB" id="A0D255"/>
<dbReference type="OrthoDB" id="293509at2759"/>
<evidence type="ECO:0000256" key="6">
    <source>
        <dbReference type="RuleBase" id="RU000304"/>
    </source>
</evidence>
<dbReference type="InterPro" id="IPR000719">
    <property type="entry name" value="Prot_kinase_dom"/>
</dbReference>
<evidence type="ECO:0000256" key="3">
    <source>
        <dbReference type="ARBA" id="ARBA00022840"/>
    </source>
</evidence>
<dbReference type="GeneID" id="5030303"/>
<dbReference type="InterPro" id="IPR011009">
    <property type="entry name" value="Kinase-like_dom_sf"/>
</dbReference>
<dbReference type="InParanoid" id="A0D255"/>
<dbReference type="GO" id="GO:0006897">
    <property type="term" value="P:endocytosis"/>
    <property type="evidence" value="ECO:0000318"/>
    <property type="project" value="GO_Central"/>
</dbReference>
<dbReference type="Gene3D" id="1.10.510.10">
    <property type="entry name" value="Transferase(Phosphotransferase) domain 1"/>
    <property type="match status" value="1"/>
</dbReference>
<gene>
    <name evidence="8" type="ORF">GSPATT00012628001</name>
</gene>
<dbReference type="GO" id="GO:0004674">
    <property type="term" value="F:protein serine/threonine kinase activity"/>
    <property type="evidence" value="ECO:0000318"/>
    <property type="project" value="GO_Central"/>
</dbReference>
<dbReference type="PROSITE" id="PS00107">
    <property type="entry name" value="PROTEIN_KINASE_ATP"/>
    <property type="match status" value="1"/>
</dbReference>
<dbReference type="PROSITE" id="PS50011">
    <property type="entry name" value="PROTEIN_KINASE_DOM"/>
    <property type="match status" value="1"/>
</dbReference>
<feature type="domain" description="Protein kinase" evidence="7">
    <location>
        <begin position="14"/>
        <end position="290"/>
    </location>
</feature>
<keyword evidence="2 5" id="KW-0547">Nucleotide-binding</keyword>
<dbReference type="HOGENOM" id="CLU_019279_2_0_1"/>
<feature type="binding site" evidence="5">
    <location>
        <position position="43"/>
    </location>
    <ligand>
        <name>ATP</name>
        <dbReference type="ChEBI" id="CHEBI:30616"/>
    </ligand>
</feature>
<dbReference type="OMA" id="NIKHELL"/>
<dbReference type="RefSeq" id="XP_001444519.1">
    <property type="nucleotide sequence ID" value="XM_001444482.2"/>
</dbReference>
<evidence type="ECO:0000256" key="5">
    <source>
        <dbReference type="PROSITE-ProRule" id="PRU10141"/>
    </source>
</evidence>
<keyword evidence="6" id="KW-0723">Serine/threonine-protein kinase</keyword>
<dbReference type="EC" id="2.7.11.1" evidence="1"/>
<dbReference type="GO" id="GO:0005737">
    <property type="term" value="C:cytoplasm"/>
    <property type="evidence" value="ECO:0000318"/>
    <property type="project" value="GO_Central"/>
</dbReference>
<accession>A0D255</accession>
<dbReference type="Pfam" id="PF00069">
    <property type="entry name" value="Pkinase"/>
    <property type="match status" value="1"/>
</dbReference>
<evidence type="ECO:0000313" key="9">
    <source>
        <dbReference type="Proteomes" id="UP000000600"/>
    </source>
</evidence>
<dbReference type="SMART" id="SM00220">
    <property type="entry name" value="S_TKc"/>
    <property type="match status" value="1"/>
</dbReference>
<dbReference type="SUPFAM" id="SSF56112">
    <property type="entry name" value="Protein kinase-like (PK-like)"/>
    <property type="match status" value="1"/>
</dbReference>
<dbReference type="GO" id="GO:0007165">
    <property type="term" value="P:signal transduction"/>
    <property type="evidence" value="ECO:0000318"/>
    <property type="project" value="GO_Central"/>
</dbReference>
<keyword evidence="3 5" id="KW-0067">ATP-binding</keyword>
<dbReference type="InterPro" id="IPR008271">
    <property type="entry name" value="Ser/Thr_kinase_AS"/>
</dbReference>
<evidence type="ECO:0000256" key="4">
    <source>
        <dbReference type="ARBA" id="ARBA00023860"/>
    </source>
</evidence>
<dbReference type="PROSITE" id="PS00108">
    <property type="entry name" value="PROTEIN_KINASE_ST"/>
    <property type="match status" value="1"/>
</dbReference>
<evidence type="ECO:0000256" key="1">
    <source>
        <dbReference type="ARBA" id="ARBA00012513"/>
    </source>
</evidence>
<dbReference type="InterPro" id="IPR017441">
    <property type="entry name" value="Protein_kinase_ATP_BS"/>
</dbReference>
<dbReference type="FunFam" id="1.10.510.10:FF:002602">
    <property type="entry name" value="Uncharacterized protein"/>
    <property type="match status" value="1"/>
</dbReference>
<evidence type="ECO:0000256" key="2">
    <source>
        <dbReference type="ARBA" id="ARBA00022741"/>
    </source>
</evidence>
<dbReference type="EMBL" id="CT868263">
    <property type="protein sequence ID" value="CAK77122.1"/>
    <property type="molecule type" value="Genomic_DNA"/>
</dbReference>
<evidence type="ECO:0000259" key="7">
    <source>
        <dbReference type="PROSITE" id="PS50011"/>
    </source>
</evidence>